<evidence type="ECO:0000313" key="3">
    <source>
        <dbReference type="EMBL" id="GHB83293.1"/>
    </source>
</evidence>
<feature type="domain" description="Glycosyl transferase family 1" evidence="2">
    <location>
        <begin position="199"/>
        <end position="349"/>
    </location>
</feature>
<name>A0A8J3D6Y1_9BACT</name>
<dbReference type="PANTHER" id="PTHR46401:SF2">
    <property type="entry name" value="GLYCOSYLTRANSFERASE WBBK-RELATED"/>
    <property type="match status" value="1"/>
</dbReference>
<proteinExistence type="predicted"/>
<dbReference type="GO" id="GO:0016757">
    <property type="term" value="F:glycosyltransferase activity"/>
    <property type="evidence" value="ECO:0007669"/>
    <property type="project" value="InterPro"/>
</dbReference>
<keyword evidence="1" id="KW-0808">Transferase</keyword>
<keyword evidence="4" id="KW-1185">Reference proteome</keyword>
<dbReference type="PANTHER" id="PTHR46401">
    <property type="entry name" value="GLYCOSYLTRANSFERASE WBBK-RELATED"/>
    <property type="match status" value="1"/>
</dbReference>
<protein>
    <recommendedName>
        <fullName evidence="2">Glycosyl transferase family 1 domain-containing protein</fullName>
    </recommendedName>
</protein>
<dbReference type="InterPro" id="IPR001296">
    <property type="entry name" value="Glyco_trans_1"/>
</dbReference>
<dbReference type="RefSeq" id="WP_189567190.1">
    <property type="nucleotide sequence ID" value="NZ_BMXF01000005.1"/>
</dbReference>
<dbReference type="CDD" id="cd03801">
    <property type="entry name" value="GT4_PimA-like"/>
    <property type="match status" value="1"/>
</dbReference>
<evidence type="ECO:0000259" key="2">
    <source>
        <dbReference type="Pfam" id="PF00534"/>
    </source>
</evidence>
<organism evidence="3 4">
    <name type="scientific">Persicitalea jodogahamensis</name>
    <dbReference type="NCBI Taxonomy" id="402147"/>
    <lineage>
        <taxon>Bacteria</taxon>
        <taxon>Pseudomonadati</taxon>
        <taxon>Bacteroidota</taxon>
        <taxon>Cytophagia</taxon>
        <taxon>Cytophagales</taxon>
        <taxon>Spirosomataceae</taxon>
        <taxon>Persicitalea</taxon>
    </lineage>
</organism>
<dbReference type="Proteomes" id="UP000598271">
    <property type="component" value="Unassembled WGS sequence"/>
</dbReference>
<dbReference type="Gene3D" id="3.40.50.2000">
    <property type="entry name" value="Glycogen Phosphorylase B"/>
    <property type="match status" value="2"/>
</dbReference>
<dbReference type="AlphaFoldDB" id="A0A8J3D6Y1"/>
<evidence type="ECO:0000313" key="4">
    <source>
        <dbReference type="Proteomes" id="UP000598271"/>
    </source>
</evidence>
<comment type="caution">
    <text evidence="3">The sequence shown here is derived from an EMBL/GenBank/DDBJ whole genome shotgun (WGS) entry which is preliminary data.</text>
</comment>
<accession>A0A8J3D6Y1</accession>
<dbReference type="EMBL" id="BMXF01000005">
    <property type="protein sequence ID" value="GHB83293.1"/>
    <property type="molecule type" value="Genomic_DNA"/>
</dbReference>
<dbReference type="Pfam" id="PF00534">
    <property type="entry name" value="Glycos_transf_1"/>
    <property type="match status" value="1"/>
</dbReference>
<dbReference type="GO" id="GO:0009103">
    <property type="term" value="P:lipopolysaccharide biosynthetic process"/>
    <property type="evidence" value="ECO:0007669"/>
    <property type="project" value="TreeGrafter"/>
</dbReference>
<evidence type="ECO:0000256" key="1">
    <source>
        <dbReference type="ARBA" id="ARBA00022679"/>
    </source>
</evidence>
<dbReference type="SUPFAM" id="SSF53756">
    <property type="entry name" value="UDP-Glycosyltransferase/glycogen phosphorylase"/>
    <property type="match status" value="1"/>
</dbReference>
<sequence>MKILFCTNVFEVVENGPVKFANLLLRINDLYPEHELRILTEDIVEPRPNVHKVVISDFWKSSLLSQFIRMTAYHRAAMQLREAFPFDVLVYNNALVGLWSAYRFRKTIGMVNDDNNLTASWRHLGISRMGVKRHVFRFMEKAVVWQAEKIIVNSDYLKGRVSRIYGIPDHKLYRLYKAVEVPAKSPTMADMIDPSVPIRVLFVKNDYQRGGLFTLTEALSLLPFDFVLTIVGPNPADREKILANLKKYPNISEDYLGKVPQPEVLEILKKSHIFCVPSHQEALGVANLEAMAQGIPVVSTNVGGIPEVLDQGNCGWMVPANDATALARAIDECIRRPDLRAARVQKAYAQVRRFDLNTMFANFVDILSS</sequence>
<reference evidence="3 4" key="1">
    <citation type="journal article" date="2014" name="Int. J. Syst. Evol. Microbiol.">
        <title>Complete genome sequence of Corynebacterium casei LMG S-19264T (=DSM 44701T), isolated from a smear-ripened cheese.</title>
        <authorList>
            <consortium name="US DOE Joint Genome Institute (JGI-PGF)"/>
            <person name="Walter F."/>
            <person name="Albersmeier A."/>
            <person name="Kalinowski J."/>
            <person name="Ruckert C."/>
        </authorList>
    </citation>
    <scope>NUCLEOTIDE SEQUENCE [LARGE SCALE GENOMIC DNA]</scope>
    <source>
        <strain evidence="3 4">KCTC 12866</strain>
    </source>
</reference>
<gene>
    <name evidence="3" type="ORF">GCM10007390_42850</name>
</gene>